<organism evidence="1 2">
    <name type="scientific">Desulforamulus profundi</name>
    <dbReference type="NCBI Taxonomy" id="1383067"/>
    <lineage>
        <taxon>Bacteria</taxon>
        <taxon>Bacillati</taxon>
        <taxon>Bacillota</taxon>
        <taxon>Clostridia</taxon>
        <taxon>Eubacteriales</taxon>
        <taxon>Peptococcaceae</taxon>
        <taxon>Desulforamulus</taxon>
    </lineage>
</organism>
<keyword evidence="2" id="KW-1185">Reference proteome</keyword>
<dbReference type="Pfam" id="PF12982">
    <property type="entry name" value="DUF3866"/>
    <property type="match status" value="1"/>
</dbReference>
<evidence type="ECO:0000313" key="1">
    <source>
        <dbReference type="EMBL" id="PHJ37499.1"/>
    </source>
</evidence>
<comment type="caution">
    <text evidence="1">The sequence shown here is derived from an EMBL/GenBank/DDBJ whole genome shotgun (WGS) entry which is preliminary data.</text>
</comment>
<gene>
    <name evidence="1" type="ORF">P378_16415</name>
</gene>
<dbReference type="AlphaFoldDB" id="A0A2C6M8R2"/>
<dbReference type="EMBL" id="AWQQ01000091">
    <property type="protein sequence ID" value="PHJ37499.1"/>
    <property type="molecule type" value="Genomic_DNA"/>
</dbReference>
<reference evidence="1 2" key="1">
    <citation type="submission" date="2013-09" db="EMBL/GenBank/DDBJ databases">
        <title>Biodegradation of hydrocarbons in the deep terrestrial subsurface : characterization of a microbial consortium composed of two Desulfotomaculum species originating from a deep geological formation.</title>
        <authorList>
            <person name="Aullo T."/>
            <person name="Berlendis S."/>
            <person name="Lascourreges J.-F."/>
            <person name="Dessort D."/>
            <person name="Saint-Laurent S."/>
            <person name="Schraauwers B."/>
            <person name="Mas J."/>
            <person name="Magot M."/>
            <person name="Ranchou-Peyruse A."/>
        </authorList>
    </citation>
    <scope>NUCLEOTIDE SEQUENCE [LARGE SCALE GENOMIC DNA]</scope>
    <source>
        <strain evidence="1 2">Bs107</strain>
    </source>
</reference>
<dbReference type="Proteomes" id="UP000222564">
    <property type="component" value="Unassembled WGS sequence"/>
</dbReference>
<evidence type="ECO:0000313" key="2">
    <source>
        <dbReference type="Proteomes" id="UP000222564"/>
    </source>
</evidence>
<proteinExistence type="predicted"/>
<dbReference type="InterPro" id="IPR024479">
    <property type="entry name" value="DUF3866"/>
</dbReference>
<name>A0A2C6M8R2_9FIRM</name>
<accession>A0A2C6M8R2</accession>
<sequence length="125" mass="12940">MTDGAALPMALSRMVFELKEKGLLHQAVTCGHAFGGDLEAINIYTGLLACKAVAGADVIIAAMGPGIVGSGSRYGFTGVEQGEIINAVTVLGGKPVAIPRISFADVRERHRGISTIPVPPWGRSP</sequence>
<protein>
    <submittedName>
        <fullName evidence="1">Uncharacterized protein</fullName>
    </submittedName>
</protein>